<evidence type="ECO:0000313" key="3">
    <source>
        <dbReference type="Proteomes" id="UP000235145"/>
    </source>
</evidence>
<proteinExistence type="predicted"/>
<keyword evidence="3" id="KW-1185">Reference proteome</keyword>
<name>A0A9R1V5K8_LACSA</name>
<comment type="caution">
    <text evidence="2">The sequence shown here is derived from an EMBL/GenBank/DDBJ whole genome shotgun (WGS) entry which is preliminary data.</text>
</comment>
<feature type="transmembrane region" description="Helical" evidence="1">
    <location>
        <begin position="116"/>
        <end position="137"/>
    </location>
</feature>
<evidence type="ECO:0000256" key="1">
    <source>
        <dbReference type="SAM" id="Phobius"/>
    </source>
</evidence>
<dbReference type="EMBL" id="NBSK02000006">
    <property type="protein sequence ID" value="KAJ0200135.1"/>
    <property type="molecule type" value="Genomic_DNA"/>
</dbReference>
<organism evidence="2 3">
    <name type="scientific">Lactuca sativa</name>
    <name type="common">Garden lettuce</name>
    <dbReference type="NCBI Taxonomy" id="4236"/>
    <lineage>
        <taxon>Eukaryota</taxon>
        <taxon>Viridiplantae</taxon>
        <taxon>Streptophyta</taxon>
        <taxon>Embryophyta</taxon>
        <taxon>Tracheophyta</taxon>
        <taxon>Spermatophyta</taxon>
        <taxon>Magnoliopsida</taxon>
        <taxon>eudicotyledons</taxon>
        <taxon>Gunneridae</taxon>
        <taxon>Pentapetalae</taxon>
        <taxon>asterids</taxon>
        <taxon>campanulids</taxon>
        <taxon>Asterales</taxon>
        <taxon>Asteraceae</taxon>
        <taxon>Cichorioideae</taxon>
        <taxon>Cichorieae</taxon>
        <taxon>Lactucinae</taxon>
        <taxon>Lactuca</taxon>
    </lineage>
</organism>
<dbReference type="AlphaFoldDB" id="A0A9R1V5K8"/>
<protein>
    <submittedName>
        <fullName evidence="2">Uncharacterized protein</fullName>
    </submittedName>
</protein>
<accession>A0A9R1V5K8</accession>
<keyword evidence="1" id="KW-0472">Membrane</keyword>
<sequence>MYYNCGNFSYVCEFCGAFFGFMKGCCIYLGLIINLIPSVVNQGIQFHVCYDIVWCKSANWMRQSIKVMDLMYSRCLVRFPIGLDRRVHKTVIIPVFCSCICVTLIMSFLIDFVLSGVKVVCFYLQMLWIVLMICWYVRTFKMKKGMVQSMNLDSYVVRLFNSVPVEDMGYRSLVVWIAIVYDDDFDGF</sequence>
<dbReference type="Proteomes" id="UP000235145">
    <property type="component" value="Unassembled WGS sequence"/>
</dbReference>
<keyword evidence="1" id="KW-1133">Transmembrane helix</keyword>
<evidence type="ECO:0000313" key="2">
    <source>
        <dbReference type="EMBL" id="KAJ0200135.1"/>
    </source>
</evidence>
<gene>
    <name evidence="2" type="ORF">LSAT_V11C600321450</name>
</gene>
<reference evidence="2 3" key="1">
    <citation type="journal article" date="2017" name="Nat. Commun.">
        <title>Genome assembly with in vitro proximity ligation data and whole-genome triplication in lettuce.</title>
        <authorList>
            <person name="Reyes-Chin-Wo S."/>
            <person name="Wang Z."/>
            <person name="Yang X."/>
            <person name="Kozik A."/>
            <person name="Arikit S."/>
            <person name="Song C."/>
            <person name="Xia L."/>
            <person name="Froenicke L."/>
            <person name="Lavelle D.O."/>
            <person name="Truco M.J."/>
            <person name="Xia R."/>
            <person name="Zhu S."/>
            <person name="Xu C."/>
            <person name="Xu H."/>
            <person name="Xu X."/>
            <person name="Cox K."/>
            <person name="Korf I."/>
            <person name="Meyers B.C."/>
            <person name="Michelmore R.W."/>
        </authorList>
    </citation>
    <scope>NUCLEOTIDE SEQUENCE [LARGE SCALE GENOMIC DNA]</scope>
    <source>
        <strain evidence="3">cv. Salinas</strain>
        <tissue evidence="2">Seedlings</tissue>
    </source>
</reference>
<feature type="transmembrane region" description="Helical" evidence="1">
    <location>
        <begin position="91"/>
        <end position="110"/>
    </location>
</feature>
<keyword evidence="1" id="KW-0812">Transmembrane</keyword>